<proteinExistence type="predicted"/>
<protein>
    <submittedName>
        <fullName evidence="2">Uncharacterized protein</fullName>
    </submittedName>
</protein>
<evidence type="ECO:0000313" key="2">
    <source>
        <dbReference type="EMBL" id="JAP42012.1"/>
    </source>
</evidence>
<sequence>QRVKIGTGIFCTLGPFGKRWITAGHTMSDGLAVRRAYETDFKNGNPLHSAFPAEPPSTSSRETSFLQSLRDMQNLLGMTPAGALQRVKIGTDAYREIDRRITRSRSISSQRRLADEEFSRRLHGLQDTQVSDGLESTHSPRSSIARLPRFVVKPRQDGPFRMNSLNWDGGNNGNEMDGPQPRQSKRMRVESGPCDQPALSRPKVTFSTYLERPSNKLLDDLPYGGSLPMVNEQRNHSSSPQPRVDPALRVRLIERKRDSFGSDDQNFQPQNGDRPAARKPTFDMKNSLPIHLDCGDPREPESTGFSLLRQRTTVRGPYPPPSSLPQPPEAVDTVGAPMVQSPVANETPTSESVKTLAKQSVKQATFNTQDVPRQSAYIEPNANRNTSVLKKVRLAILMHPSTTPTKALQACSCMRLAKKTPTDFEEDKDSPSSTPLSVDCSVDLSSTSRSSTFASDFSDEEATRLESLLTDRESDDPNSSHLCIDPKPLADGETENVRLLEMGKEEEEEEEENNPLTMTPSPILRTANIRSPGDEEDDEDASEGSCVSFRSPLKTALEALPAGDEVPERIRLKQACQRQTTRAAYETIAQQLGAFATLLPVVIKQVAFTQLNVRRSRYIFGSQYLDSQRATVKTLPPLIGCVEDDIEEDRPKSCSGEQGELDDEWYVRLCDSREYKREYTVVIPPCSDFLASLSMTPAANGATLRVFSKCVTVSESQKRPSDGLNPAVHITPSETPQPQPSSSLDDESIDSPLDDQAFADALEAYASSSLLHLNLSPKKLDDLVRQVWETAVVALRAPSVSANSASKGIPPSEQAVGACSHFLAFSQSLLRRNLVHHLEDLQEAVAQKRLAHGLVPQVLRQIAEPSFIEGALRFTQTRSSSPPRLVSSTALKMVNQCNAIITVELEPEECHLNSTNNEIGSASGSQPCPLKRN</sequence>
<feature type="region of interest" description="Disordered" evidence="1">
    <location>
        <begin position="215"/>
        <end position="304"/>
    </location>
</feature>
<evidence type="ECO:0000256" key="1">
    <source>
        <dbReference type="SAM" id="MobiDB-lite"/>
    </source>
</evidence>
<feature type="region of interest" description="Disordered" evidence="1">
    <location>
        <begin position="421"/>
        <end position="547"/>
    </location>
</feature>
<feature type="compositionally biased region" description="Basic and acidic residues" evidence="1">
    <location>
        <begin position="461"/>
        <end position="472"/>
    </location>
</feature>
<feature type="compositionally biased region" description="Low complexity" evidence="1">
    <location>
        <begin position="731"/>
        <end position="743"/>
    </location>
</feature>
<dbReference type="AlphaFoldDB" id="A0A0X3P205"/>
<feature type="compositionally biased region" description="Acidic residues" evidence="1">
    <location>
        <begin position="504"/>
        <end position="513"/>
    </location>
</feature>
<feature type="compositionally biased region" description="Polar residues" evidence="1">
    <location>
        <begin position="126"/>
        <end position="142"/>
    </location>
</feature>
<feature type="compositionally biased region" description="Polar residues" evidence="1">
    <location>
        <begin position="262"/>
        <end position="271"/>
    </location>
</feature>
<organism evidence="2">
    <name type="scientific">Schistocephalus solidus</name>
    <name type="common">Tapeworm</name>
    <dbReference type="NCBI Taxonomy" id="70667"/>
    <lineage>
        <taxon>Eukaryota</taxon>
        <taxon>Metazoa</taxon>
        <taxon>Spiralia</taxon>
        <taxon>Lophotrochozoa</taxon>
        <taxon>Platyhelminthes</taxon>
        <taxon>Cestoda</taxon>
        <taxon>Eucestoda</taxon>
        <taxon>Diphyllobothriidea</taxon>
        <taxon>Diphyllobothriidae</taxon>
        <taxon>Schistocephalus</taxon>
    </lineage>
</organism>
<dbReference type="EMBL" id="GEEE01021213">
    <property type="protein sequence ID" value="JAP42012.1"/>
    <property type="molecule type" value="Transcribed_RNA"/>
</dbReference>
<feature type="compositionally biased region" description="Low complexity" evidence="1">
    <location>
        <begin position="439"/>
        <end position="456"/>
    </location>
</feature>
<feature type="region of interest" description="Disordered" evidence="1">
    <location>
        <begin position="716"/>
        <end position="750"/>
    </location>
</feature>
<feature type="region of interest" description="Disordered" evidence="1">
    <location>
        <begin position="118"/>
        <end position="200"/>
    </location>
</feature>
<reference evidence="2" key="1">
    <citation type="submission" date="2016-01" db="EMBL/GenBank/DDBJ databases">
        <title>Reference transcriptome for the parasite Schistocephalus solidus: insights into the molecular evolution of parasitism.</title>
        <authorList>
            <person name="Hebert F.O."/>
            <person name="Grambauer S."/>
            <person name="Barber I."/>
            <person name="Landry C.R."/>
            <person name="Aubin-Horth N."/>
        </authorList>
    </citation>
    <scope>NUCLEOTIDE SEQUENCE</scope>
</reference>
<gene>
    <name evidence="2" type="ORF">TR157410</name>
</gene>
<feature type="non-terminal residue" evidence="2">
    <location>
        <position position="1"/>
    </location>
</feature>
<accession>A0A0X3P205</accession>
<name>A0A0X3P205_SCHSO</name>
<feature type="compositionally biased region" description="Basic and acidic residues" evidence="1">
    <location>
        <begin position="246"/>
        <end position="260"/>
    </location>
</feature>